<feature type="transmembrane region" description="Helical" evidence="1">
    <location>
        <begin position="168"/>
        <end position="190"/>
    </location>
</feature>
<evidence type="ECO:0000256" key="1">
    <source>
        <dbReference type="SAM" id="Phobius"/>
    </source>
</evidence>
<accession>A0AAD5KB99</accession>
<evidence type="ECO:0000313" key="2">
    <source>
        <dbReference type="EMBL" id="KAI9259638.1"/>
    </source>
</evidence>
<organism evidence="2 3">
    <name type="scientific">Phascolomyces articulosus</name>
    <dbReference type="NCBI Taxonomy" id="60185"/>
    <lineage>
        <taxon>Eukaryota</taxon>
        <taxon>Fungi</taxon>
        <taxon>Fungi incertae sedis</taxon>
        <taxon>Mucoromycota</taxon>
        <taxon>Mucoromycotina</taxon>
        <taxon>Mucoromycetes</taxon>
        <taxon>Mucorales</taxon>
        <taxon>Lichtheimiaceae</taxon>
        <taxon>Phascolomyces</taxon>
    </lineage>
</organism>
<dbReference type="AlphaFoldDB" id="A0AAD5KB99"/>
<gene>
    <name evidence="2" type="ORF">BDA99DRAFT_440009</name>
</gene>
<comment type="caution">
    <text evidence="2">The sequence shown here is derived from an EMBL/GenBank/DDBJ whole genome shotgun (WGS) entry which is preliminary data.</text>
</comment>
<reference evidence="2" key="1">
    <citation type="journal article" date="2022" name="IScience">
        <title>Evolution of zygomycete secretomes and the origins of terrestrial fungal ecologies.</title>
        <authorList>
            <person name="Chang Y."/>
            <person name="Wang Y."/>
            <person name="Mondo S."/>
            <person name="Ahrendt S."/>
            <person name="Andreopoulos W."/>
            <person name="Barry K."/>
            <person name="Beard J."/>
            <person name="Benny G.L."/>
            <person name="Blankenship S."/>
            <person name="Bonito G."/>
            <person name="Cuomo C."/>
            <person name="Desiro A."/>
            <person name="Gervers K.A."/>
            <person name="Hundley H."/>
            <person name="Kuo A."/>
            <person name="LaButti K."/>
            <person name="Lang B.F."/>
            <person name="Lipzen A."/>
            <person name="O'Donnell K."/>
            <person name="Pangilinan J."/>
            <person name="Reynolds N."/>
            <person name="Sandor L."/>
            <person name="Smith M.E."/>
            <person name="Tsang A."/>
            <person name="Grigoriev I.V."/>
            <person name="Stajich J.E."/>
            <person name="Spatafora J.W."/>
        </authorList>
    </citation>
    <scope>NUCLEOTIDE SEQUENCE</scope>
    <source>
        <strain evidence="2">RSA 2281</strain>
    </source>
</reference>
<protein>
    <submittedName>
        <fullName evidence="2">Uncharacterized protein</fullName>
    </submittedName>
</protein>
<sequence length="223" mass="25449">MFANTEPIVNVTLPSHILIPDIYFIAGNAFMIWIDFLAVRHLQPIIGFIQLRILLFLIHISISLFFACPSQFLTASMLGAPWYTASYVVYFADKNLSFRESLIGVGSTLLIFQEQGQSKSADTTTKHVRMQGLAKMARGVFKWSLMKSFVDPWLPDGYSQRLLMIDYWTMESLMLTATIGLKVYCIMGLVDLFMGSFQFLFGISMIDIFDSPILAHSPRDFWR</sequence>
<reference evidence="2" key="2">
    <citation type="submission" date="2023-02" db="EMBL/GenBank/DDBJ databases">
        <authorList>
            <consortium name="DOE Joint Genome Institute"/>
            <person name="Mondo S.J."/>
            <person name="Chang Y."/>
            <person name="Wang Y."/>
            <person name="Ahrendt S."/>
            <person name="Andreopoulos W."/>
            <person name="Barry K."/>
            <person name="Beard J."/>
            <person name="Benny G.L."/>
            <person name="Blankenship S."/>
            <person name="Bonito G."/>
            <person name="Cuomo C."/>
            <person name="Desiro A."/>
            <person name="Gervers K.A."/>
            <person name="Hundley H."/>
            <person name="Kuo A."/>
            <person name="LaButti K."/>
            <person name="Lang B.F."/>
            <person name="Lipzen A."/>
            <person name="O'Donnell K."/>
            <person name="Pangilinan J."/>
            <person name="Reynolds N."/>
            <person name="Sandor L."/>
            <person name="Smith M.W."/>
            <person name="Tsang A."/>
            <person name="Grigoriev I.V."/>
            <person name="Stajich J.E."/>
            <person name="Spatafora J.W."/>
        </authorList>
    </citation>
    <scope>NUCLEOTIDE SEQUENCE</scope>
    <source>
        <strain evidence="2">RSA 2281</strain>
    </source>
</reference>
<feature type="transmembrane region" description="Helical" evidence="1">
    <location>
        <begin position="17"/>
        <end position="38"/>
    </location>
</feature>
<proteinExistence type="predicted"/>
<evidence type="ECO:0000313" key="3">
    <source>
        <dbReference type="Proteomes" id="UP001209540"/>
    </source>
</evidence>
<keyword evidence="1" id="KW-1133">Transmembrane helix</keyword>
<keyword evidence="1" id="KW-0812">Transmembrane</keyword>
<dbReference type="Proteomes" id="UP001209540">
    <property type="component" value="Unassembled WGS sequence"/>
</dbReference>
<feature type="transmembrane region" description="Helical" evidence="1">
    <location>
        <begin position="45"/>
        <end position="66"/>
    </location>
</feature>
<dbReference type="EMBL" id="JAIXMP010000017">
    <property type="protein sequence ID" value="KAI9259638.1"/>
    <property type="molecule type" value="Genomic_DNA"/>
</dbReference>
<keyword evidence="3" id="KW-1185">Reference proteome</keyword>
<name>A0AAD5KB99_9FUNG</name>
<keyword evidence="1" id="KW-0472">Membrane</keyword>